<comment type="caution">
    <text evidence="3">The sequence shown here is derived from an EMBL/GenBank/DDBJ whole genome shotgun (WGS) entry which is preliminary data.</text>
</comment>
<dbReference type="OrthoDB" id="6139428at2"/>
<feature type="region of interest" description="Disordered" evidence="1">
    <location>
        <begin position="264"/>
        <end position="283"/>
    </location>
</feature>
<dbReference type="AlphaFoldDB" id="A0A365TLZ2"/>
<evidence type="ECO:0000256" key="2">
    <source>
        <dbReference type="SAM" id="SignalP"/>
    </source>
</evidence>
<gene>
    <name evidence="3" type="ORF">DQ400_15645</name>
</gene>
<accession>A0A365TLZ2</accession>
<feature type="region of interest" description="Disordered" evidence="1">
    <location>
        <begin position="294"/>
        <end position="325"/>
    </location>
</feature>
<evidence type="ECO:0000256" key="1">
    <source>
        <dbReference type="SAM" id="MobiDB-lite"/>
    </source>
</evidence>
<dbReference type="RefSeq" id="WP_113270621.1">
    <property type="nucleotide sequence ID" value="NZ_QNTU01000011.1"/>
</dbReference>
<feature type="compositionally biased region" description="Basic and acidic residues" evidence="1">
    <location>
        <begin position="294"/>
        <end position="304"/>
    </location>
</feature>
<name>A0A365TLZ2_9GAMM</name>
<organism evidence="3 4">
    <name type="scientific">Vreelandella sulfidaeris</name>
    <dbReference type="NCBI Taxonomy" id="115553"/>
    <lineage>
        <taxon>Bacteria</taxon>
        <taxon>Pseudomonadati</taxon>
        <taxon>Pseudomonadota</taxon>
        <taxon>Gammaproteobacteria</taxon>
        <taxon>Oceanospirillales</taxon>
        <taxon>Halomonadaceae</taxon>
        <taxon>Vreelandella</taxon>
    </lineage>
</organism>
<feature type="chain" id="PRO_5016826100" description="Conjugal transfer protein TrbC" evidence="2">
    <location>
        <begin position="20"/>
        <end position="325"/>
    </location>
</feature>
<reference evidence="4" key="1">
    <citation type="submission" date="2018-06" db="EMBL/GenBank/DDBJ databases">
        <title>Whole genome sequencing of four bacterial strains from South Shetland trench revealing bio-synthetic gene clusters.</title>
        <authorList>
            <person name="Abdel-Mageed W.M."/>
            <person name="Lehri B."/>
            <person name="Jarmusch S."/>
            <person name="Miranda K."/>
            <person name="Goodfellow M."/>
            <person name="Jaspars M."/>
            <person name="Karlyshev A.V."/>
        </authorList>
    </citation>
    <scope>NUCLEOTIDE SEQUENCE [LARGE SCALE GENOMIC DNA]</scope>
    <source>
        <strain evidence="4">SST4</strain>
    </source>
</reference>
<protein>
    <recommendedName>
        <fullName evidence="5">Conjugal transfer protein TrbC</fullName>
    </recommendedName>
</protein>
<evidence type="ECO:0008006" key="5">
    <source>
        <dbReference type="Google" id="ProtNLM"/>
    </source>
</evidence>
<sequence length="325" mass="34842">MLRTLTAITLTLFSTSALSQQTPVQAAQDAFSALQGSQAPSGLFAGQKSPEAILEAMGANTSGSTAGQAAGSEMLGNVRAQGQTGGIADPEMAAEWQALRDSLDLGEQDRLYFFISFSMPESLIRGYALDAARAGGELVLRGVEPGITLRDFTMERLLKVLRPGGMTAPIQIDPRLFDTYEIETVPTIVLAKEDPMGVCQTAKRQIGEIDGQQLEYQGCPKGNPDNYWKAEGSVTALYALEQFNKGGAGNAEVYINALKGEGAESAPEQGGVASAQWESMSDELAERNAQRLRERYQGTDREVYDTPMGPAVGPAGQNIDHLWEE</sequence>
<keyword evidence="4" id="KW-1185">Reference proteome</keyword>
<feature type="signal peptide" evidence="2">
    <location>
        <begin position="1"/>
        <end position="19"/>
    </location>
</feature>
<keyword evidence="2" id="KW-0732">Signal</keyword>
<dbReference type="Pfam" id="PF09673">
    <property type="entry name" value="TrbC_Ftype"/>
    <property type="match status" value="1"/>
</dbReference>
<evidence type="ECO:0000313" key="3">
    <source>
        <dbReference type="EMBL" id="RBI66171.1"/>
    </source>
</evidence>
<dbReference type="Proteomes" id="UP000252204">
    <property type="component" value="Unassembled WGS sequence"/>
</dbReference>
<evidence type="ECO:0000313" key="4">
    <source>
        <dbReference type="Proteomes" id="UP000252204"/>
    </source>
</evidence>
<dbReference type="EMBL" id="QNTU01000011">
    <property type="protein sequence ID" value="RBI66171.1"/>
    <property type="molecule type" value="Genomic_DNA"/>
</dbReference>
<proteinExistence type="predicted"/>
<dbReference type="InterPro" id="IPR019106">
    <property type="entry name" value="T4SS_TrbC"/>
</dbReference>